<feature type="domain" description="NADH dehydrogenase subunit 2 C-terminal" evidence="19">
    <location>
        <begin position="292"/>
        <end position="341"/>
    </location>
</feature>
<feature type="transmembrane region" description="Helical" evidence="17">
    <location>
        <begin position="202"/>
        <end position="222"/>
    </location>
</feature>
<evidence type="ECO:0000256" key="16">
    <source>
        <dbReference type="ARBA" id="ARBA00049551"/>
    </source>
</evidence>
<feature type="transmembrane region" description="Helical" evidence="17">
    <location>
        <begin position="96"/>
        <end position="115"/>
    </location>
</feature>
<evidence type="ECO:0000256" key="9">
    <source>
        <dbReference type="ARBA" id="ARBA00022967"/>
    </source>
</evidence>
<keyword evidence="5" id="KW-0813">Transport</keyword>
<dbReference type="GO" id="GO:0006120">
    <property type="term" value="P:mitochondrial electron transport, NADH to ubiquinone"/>
    <property type="evidence" value="ECO:0007669"/>
    <property type="project" value="InterPro"/>
</dbReference>
<comment type="subcellular location">
    <subcellularLocation>
        <location evidence="1 17">Mitochondrion inner membrane</location>
        <topology evidence="1 17">Multi-pass membrane protein</topology>
    </subcellularLocation>
</comment>
<keyword evidence="14 17" id="KW-0496">Mitochondrion</keyword>
<dbReference type="Pfam" id="PF00361">
    <property type="entry name" value="Proton_antipo_M"/>
    <property type="match status" value="1"/>
</dbReference>
<protein>
    <recommendedName>
        <fullName evidence="4 17">NADH-ubiquinone oxidoreductase chain 2</fullName>
        <ecNumber evidence="3 17">7.1.1.2</ecNumber>
    </recommendedName>
</protein>
<dbReference type="PANTHER" id="PTHR46552:SF1">
    <property type="entry name" value="NADH-UBIQUINONE OXIDOREDUCTASE CHAIN 2"/>
    <property type="match status" value="1"/>
</dbReference>
<dbReference type="AlphaFoldDB" id="Q8WE58"/>
<feature type="transmembrane region" description="Helical" evidence="17">
    <location>
        <begin position="275"/>
        <end position="294"/>
    </location>
</feature>
<feature type="transmembrane region" description="Helical" evidence="17">
    <location>
        <begin position="149"/>
        <end position="167"/>
    </location>
</feature>
<dbReference type="InterPro" id="IPR001750">
    <property type="entry name" value="ND/Mrp_TM"/>
</dbReference>
<keyword evidence="9 17" id="KW-1278">Translocase</keyword>
<evidence type="ECO:0000256" key="2">
    <source>
        <dbReference type="ARBA" id="ARBA00007012"/>
    </source>
</evidence>
<dbReference type="GO" id="GO:0008137">
    <property type="term" value="F:NADH dehydrogenase (ubiquinone) activity"/>
    <property type="evidence" value="ECO:0007669"/>
    <property type="project" value="UniProtKB-EC"/>
</dbReference>
<evidence type="ECO:0000256" key="3">
    <source>
        <dbReference type="ARBA" id="ARBA00012944"/>
    </source>
</evidence>
<evidence type="ECO:0000256" key="5">
    <source>
        <dbReference type="ARBA" id="ARBA00022448"/>
    </source>
</evidence>
<dbReference type="EC" id="7.1.1.2" evidence="3 17"/>
<keyword evidence="12 17" id="KW-0520">NAD</keyword>
<feature type="domain" description="NADH:quinone oxidoreductase/Mrp antiporter transmembrane" evidence="18">
    <location>
        <begin position="23"/>
        <end position="288"/>
    </location>
</feature>
<dbReference type="InterPro" id="IPR010933">
    <property type="entry name" value="NADH_DH_su2_C"/>
</dbReference>
<evidence type="ECO:0000256" key="12">
    <source>
        <dbReference type="ARBA" id="ARBA00023027"/>
    </source>
</evidence>
<comment type="catalytic activity">
    <reaction evidence="16 17">
        <text>a ubiquinone + NADH + 5 H(+)(in) = a ubiquinol + NAD(+) + 4 H(+)(out)</text>
        <dbReference type="Rhea" id="RHEA:29091"/>
        <dbReference type="Rhea" id="RHEA-COMP:9565"/>
        <dbReference type="Rhea" id="RHEA-COMP:9566"/>
        <dbReference type="ChEBI" id="CHEBI:15378"/>
        <dbReference type="ChEBI" id="CHEBI:16389"/>
        <dbReference type="ChEBI" id="CHEBI:17976"/>
        <dbReference type="ChEBI" id="CHEBI:57540"/>
        <dbReference type="ChEBI" id="CHEBI:57945"/>
        <dbReference type="EC" id="7.1.1.2"/>
    </reaction>
</comment>
<dbReference type="PRINTS" id="PR01436">
    <property type="entry name" value="NADHDHGNASE2"/>
</dbReference>
<comment type="similarity">
    <text evidence="2 17">Belongs to the complex I subunit 2 family.</text>
</comment>
<dbReference type="InterPro" id="IPR050175">
    <property type="entry name" value="Complex_I_Subunit_2"/>
</dbReference>
<evidence type="ECO:0000259" key="19">
    <source>
        <dbReference type="Pfam" id="PF06444"/>
    </source>
</evidence>
<evidence type="ECO:0000313" key="20">
    <source>
        <dbReference type="EMBL" id="AAL60079.1"/>
    </source>
</evidence>
<dbReference type="EMBL" id="AF288231">
    <property type="protein sequence ID" value="AAL60079.1"/>
    <property type="molecule type" value="Genomic_DNA"/>
</dbReference>
<keyword evidence="13 17" id="KW-0830">Ubiquinone</keyword>
<dbReference type="InterPro" id="IPR003917">
    <property type="entry name" value="NADH_UbQ_OxRdtase_chain2"/>
</dbReference>
<evidence type="ECO:0000256" key="11">
    <source>
        <dbReference type="ARBA" id="ARBA00022989"/>
    </source>
</evidence>
<keyword evidence="8 17" id="KW-0999">Mitochondrion inner membrane</keyword>
<accession>Q8WE58</accession>
<keyword evidence="15 17" id="KW-0472">Membrane</keyword>
<evidence type="ECO:0000256" key="14">
    <source>
        <dbReference type="ARBA" id="ARBA00023128"/>
    </source>
</evidence>
<feature type="transmembrane region" description="Helical" evidence="17">
    <location>
        <begin position="179"/>
        <end position="196"/>
    </location>
</feature>
<keyword evidence="7 17" id="KW-0812">Transmembrane</keyword>
<feature type="transmembrane region" description="Helical" evidence="17">
    <location>
        <begin position="234"/>
        <end position="255"/>
    </location>
</feature>
<gene>
    <name evidence="20" type="primary">ND2</name>
</gene>
<dbReference type="PANTHER" id="PTHR46552">
    <property type="entry name" value="NADH-UBIQUINONE OXIDOREDUCTASE CHAIN 2"/>
    <property type="match status" value="1"/>
</dbReference>
<feature type="transmembrane region" description="Helical" evidence="17">
    <location>
        <begin position="56"/>
        <end position="76"/>
    </location>
</feature>
<dbReference type="Pfam" id="PF06444">
    <property type="entry name" value="NADH_dehy_S2_C"/>
    <property type="match status" value="1"/>
</dbReference>
<dbReference type="GO" id="GO:0005743">
    <property type="term" value="C:mitochondrial inner membrane"/>
    <property type="evidence" value="ECO:0007669"/>
    <property type="project" value="UniProtKB-SubCell"/>
</dbReference>
<comment type="function">
    <text evidence="17">Core subunit of the mitochondrial membrane respiratory chain NADH dehydrogenase (Complex I) which catalyzes electron transfer from NADH through the respiratory chain, using ubiquinone as an electron acceptor. Essential for the catalytic activity and assembly of complex I.</text>
</comment>
<evidence type="ECO:0000259" key="18">
    <source>
        <dbReference type="Pfam" id="PF00361"/>
    </source>
</evidence>
<proteinExistence type="inferred from homology"/>
<keyword evidence="11 17" id="KW-1133">Transmembrane helix</keyword>
<keyword evidence="10 17" id="KW-0249">Electron transport</keyword>
<reference evidence="20" key="1">
    <citation type="journal article" date="2001" name="Biol. J. Linn. Soc. Lond.">
        <title>Phylogenetic systematics of Southeast Asian flying lizards (Iguania: Agamidae: Draco) as inferred from mitochondrial DNA sequences.</title>
        <authorList>
            <person name="McGuire J.A."/>
        </authorList>
    </citation>
    <scope>NUCLEOTIDE SEQUENCE</scope>
</reference>
<name>Q8WE58_9SAUR</name>
<evidence type="ECO:0000256" key="6">
    <source>
        <dbReference type="ARBA" id="ARBA00022660"/>
    </source>
</evidence>
<evidence type="ECO:0000256" key="7">
    <source>
        <dbReference type="ARBA" id="ARBA00022692"/>
    </source>
</evidence>
<evidence type="ECO:0000256" key="17">
    <source>
        <dbReference type="RuleBase" id="RU003403"/>
    </source>
</evidence>
<evidence type="ECO:0000256" key="15">
    <source>
        <dbReference type="ARBA" id="ARBA00023136"/>
    </source>
</evidence>
<evidence type="ECO:0000256" key="1">
    <source>
        <dbReference type="ARBA" id="ARBA00004448"/>
    </source>
</evidence>
<organism evidence="20">
    <name type="scientific">Draco maximus</name>
    <dbReference type="NCBI Taxonomy" id="89027"/>
    <lineage>
        <taxon>Eukaryota</taxon>
        <taxon>Metazoa</taxon>
        <taxon>Chordata</taxon>
        <taxon>Craniata</taxon>
        <taxon>Vertebrata</taxon>
        <taxon>Euteleostomi</taxon>
        <taxon>Lepidosauria</taxon>
        <taxon>Squamata</taxon>
        <taxon>Bifurcata</taxon>
        <taxon>Unidentata</taxon>
        <taxon>Episquamata</taxon>
        <taxon>Toxicofera</taxon>
        <taxon>Iguania</taxon>
        <taxon>Acrodonta</taxon>
        <taxon>Agamidae</taxon>
        <taxon>Draconinae</taxon>
        <taxon>Draco</taxon>
    </lineage>
</organism>
<geneLocation type="mitochondrion" evidence="20"/>
<evidence type="ECO:0000256" key="8">
    <source>
        <dbReference type="ARBA" id="ARBA00022792"/>
    </source>
</evidence>
<evidence type="ECO:0000256" key="10">
    <source>
        <dbReference type="ARBA" id="ARBA00022982"/>
    </source>
</evidence>
<evidence type="ECO:0000256" key="13">
    <source>
        <dbReference type="ARBA" id="ARBA00023075"/>
    </source>
</evidence>
<evidence type="ECO:0000256" key="4">
    <source>
        <dbReference type="ARBA" id="ARBA00021008"/>
    </source>
</evidence>
<keyword evidence="6 17" id="KW-0679">Respiratory chain</keyword>
<sequence>MPITAILMLSLSIMMGTIITVSSHHWLTAWAGLELNTLAILPIISKTKHPRAIEAATKYFLTQAVASCLLLSSSMVNAWQTGSWDILQMTNKLASTTMTVALTMKAGAVPLHFWLPEVMQGSTLYTTMLISTWQKIAPMALMYSMSNHMQPAITITLGMLSTTFGGWGGMNQTQLRKMMAYSSITNLGWALIVVPFEPNLLAINILLYILMMMATFPLLAMTTTKTLQNLSTSWTISPIGTTTLMILLLSIAGLPPLTGFLPKLLILNELVMHNLTPLATMAAMTSLLNLVFYLRTAYMTTLLTSPGSATSSMKWRHPITKTKATMFAPTAISSTPTLPTITP</sequence>